<feature type="transmembrane region" description="Helical" evidence="1">
    <location>
        <begin position="156"/>
        <end position="180"/>
    </location>
</feature>
<evidence type="ECO:0000313" key="3">
    <source>
        <dbReference type="Proteomes" id="UP000316639"/>
    </source>
</evidence>
<evidence type="ECO:0000256" key="1">
    <source>
        <dbReference type="SAM" id="Phobius"/>
    </source>
</evidence>
<keyword evidence="1" id="KW-0812">Transmembrane</keyword>
<reference evidence="2 3" key="1">
    <citation type="submission" date="2019-07" db="EMBL/GenBank/DDBJ databases">
        <title>Lentzea xizangensis sp. nov., isolated from Qinghai-Tibetan Plateau Soils.</title>
        <authorList>
            <person name="Huang J."/>
        </authorList>
    </citation>
    <scope>NUCLEOTIDE SEQUENCE [LARGE SCALE GENOMIC DNA]</scope>
    <source>
        <strain evidence="2 3">FXJ1.1311</strain>
    </source>
</reference>
<dbReference type="EMBL" id="VOBR01000016">
    <property type="protein sequence ID" value="TWP49255.1"/>
    <property type="molecule type" value="Genomic_DNA"/>
</dbReference>
<dbReference type="OrthoDB" id="5187995at2"/>
<organism evidence="2 3">
    <name type="scientific">Lentzea tibetensis</name>
    <dbReference type="NCBI Taxonomy" id="2591470"/>
    <lineage>
        <taxon>Bacteria</taxon>
        <taxon>Bacillati</taxon>
        <taxon>Actinomycetota</taxon>
        <taxon>Actinomycetes</taxon>
        <taxon>Pseudonocardiales</taxon>
        <taxon>Pseudonocardiaceae</taxon>
        <taxon>Lentzea</taxon>
    </lineage>
</organism>
<dbReference type="Proteomes" id="UP000316639">
    <property type="component" value="Unassembled WGS sequence"/>
</dbReference>
<keyword evidence="3" id="KW-1185">Reference proteome</keyword>
<feature type="transmembrane region" description="Helical" evidence="1">
    <location>
        <begin position="186"/>
        <end position="207"/>
    </location>
</feature>
<protein>
    <submittedName>
        <fullName evidence="2">Uncharacterized protein</fullName>
    </submittedName>
</protein>
<evidence type="ECO:0000313" key="2">
    <source>
        <dbReference type="EMBL" id="TWP49255.1"/>
    </source>
</evidence>
<sequence length="222" mass="23939">MIDRYVADLDGRLRGPRAAKDDLLTETRDSLVDAVEAHLESGLSSSAAERRAIEEFGPVGTIARAYQAELAVSAGTRTLVTIAVVLPLMHVMWELNRWFFIGAWDPHMDAPPAWYLWLAKVNDMTGIVAAGVAFAALLVGRYLCRGRTHSATMGKLASGLALCSVAAVMTGQVAIMAATWHVDVRMLLLSPPVTIASAISLVILIWLGVLARRCLSCATIVR</sequence>
<name>A0A563EPI3_9PSEU</name>
<gene>
    <name evidence="2" type="ORF">FKR81_24375</name>
</gene>
<comment type="caution">
    <text evidence="2">The sequence shown here is derived from an EMBL/GenBank/DDBJ whole genome shotgun (WGS) entry which is preliminary data.</text>
</comment>
<dbReference type="AlphaFoldDB" id="A0A563EPI3"/>
<accession>A0A563EPI3</accession>
<feature type="transmembrane region" description="Helical" evidence="1">
    <location>
        <begin position="74"/>
        <end position="93"/>
    </location>
</feature>
<dbReference type="NCBIfam" id="NF038403">
    <property type="entry name" value="perm_prefix_1"/>
    <property type="match status" value="1"/>
</dbReference>
<proteinExistence type="predicted"/>
<keyword evidence="1" id="KW-1133">Transmembrane helix</keyword>
<dbReference type="InterPro" id="IPR047928">
    <property type="entry name" value="Perm_prefix_1"/>
</dbReference>
<dbReference type="RefSeq" id="WP_146354746.1">
    <property type="nucleotide sequence ID" value="NZ_VOBR01000016.1"/>
</dbReference>
<feature type="transmembrane region" description="Helical" evidence="1">
    <location>
        <begin position="124"/>
        <end position="144"/>
    </location>
</feature>
<keyword evidence="1" id="KW-0472">Membrane</keyword>